<sequence length="321" mass="37023">MQESCKAFRQFVEDEDVLRAVAFDDVLVSTHWELLQLKGGLVYRCAQAGQVQAQLILAKIVLMRTSQLLSEKNQTTDQVEPPSSEVQSSDDNSFLENFSPHGTCPHSNGFHFKFVKLFVSRVRASEFEEMMPHLKNYLKHFIKCRKYNQSRLAFFFENLLTAKKSLEEWAESLAYLLSIRQFCLCRWTKSLELEIEQLGTMEVGGVDSKLCVPDSETFDMLLKHFRAIEAAVGEVRKAAQHFAKEDTEDAHLALSYCHRFFLDHARGWERLITEQKSAASYVEDYQAGVLSEIEELLFCQLTAEHQHDFHSSLAQPFEYML</sequence>
<accession>A0A7C9AX94</accession>
<dbReference type="EMBL" id="GISG01278558">
    <property type="protein sequence ID" value="MBA4678179.1"/>
    <property type="molecule type" value="Transcribed_RNA"/>
</dbReference>
<reference evidence="1" key="1">
    <citation type="journal article" date="2013" name="J. Plant Res.">
        <title>Effect of fungi and light on seed germination of three Opuntia species from semiarid lands of central Mexico.</title>
        <authorList>
            <person name="Delgado-Sanchez P."/>
            <person name="Jimenez-Bremont J.F."/>
            <person name="Guerrero-Gonzalez Mde L."/>
            <person name="Flores J."/>
        </authorList>
    </citation>
    <scope>NUCLEOTIDE SEQUENCE</scope>
    <source>
        <tissue evidence="1">Cladode</tissue>
    </source>
</reference>
<organism evidence="1">
    <name type="scientific">Opuntia streptacantha</name>
    <name type="common">Prickly pear cactus</name>
    <name type="synonym">Opuntia cardona</name>
    <dbReference type="NCBI Taxonomy" id="393608"/>
    <lineage>
        <taxon>Eukaryota</taxon>
        <taxon>Viridiplantae</taxon>
        <taxon>Streptophyta</taxon>
        <taxon>Embryophyta</taxon>
        <taxon>Tracheophyta</taxon>
        <taxon>Spermatophyta</taxon>
        <taxon>Magnoliopsida</taxon>
        <taxon>eudicotyledons</taxon>
        <taxon>Gunneridae</taxon>
        <taxon>Pentapetalae</taxon>
        <taxon>Caryophyllales</taxon>
        <taxon>Cactineae</taxon>
        <taxon>Cactaceae</taxon>
        <taxon>Opuntioideae</taxon>
        <taxon>Opuntia</taxon>
    </lineage>
</organism>
<reference evidence="1" key="2">
    <citation type="submission" date="2020-07" db="EMBL/GenBank/DDBJ databases">
        <authorList>
            <person name="Vera ALvarez R."/>
            <person name="Arias-Moreno D.M."/>
            <person name="Jimenez-Jacinto V."/>
            <person name="Jimenez-Bremont J.F."/>
            <person name="Swaminathan K."/>
            <person name="Moose S.P."/>
            <person name="Guerrero-Gonzalez M.L."/>
            <person name="Marino-Ramirez L."/>
            <person name="Landsman D."/>
            <person name="Rodriguez-Kessler M."/>
            <person name="Delgado-Sanchez P."/>
        </authorList>
    </citation>
    <scope>NUCLEOTIDE SEQUENCE</scope>
    <source>
        <tissue evidence="1">Cladode</tissue>
    </source>
</reference>
<protein>
    <submittedName>
        <fullName evidence="1">Uncharacterized protein</fullName>
    </submittedName>
</protein>
<name>A0A7C9AX94_OPUST</name>
<proteinExistence type="predicted"/>
<evidence type="ECO:0000313" key="1">
    <source>
        <dbReference type="EMBL" id="MBA4678179.1"/>
    </source>
</evidence>
<dbReference type="AlphaFoldDB" id="A0A7C9AX94"/>